<evidence type="ECO:0000313" key="2">
    <source>
        <dbReference type="EMBL" id="KAJ9182183.1"/>
    </source>
</evidence>
<dbReference type="EMBL" id="JARPOI010000004">
    <property type="protein sequence ID" value="KAJ9182183.1"/>
    <property type="molecule type" value="Genomic_DNA"/>
</dbReference>
<name>A0ABQ9MTC1_HEVBR</name>
<reference evidence="2" key="1">
    <citation type="journal article" date="2023" name="Plant Biotechnol. J.">
        <title>Chromosome-level wild Hevea brasiliensis genome provides new tools for genomic-assisted breeding and valuable loci to elevate rubber yield.</title>
        <authorList>
            <person name="Cheng H."/>
            <person name="Song X."/>
            <person name="Hu Y."/>
            <person name="Wu T."/>
            <person name="Yang Q."/>
            <person name="An Z."/>
            <person name="Feng S."/>
            <person name="Deng Z."/>
            <person name="Wu W."/>
            <person name="Zeng X."/>
            <person name="Tu M."/>
            <person name="Wang X."/>
            <person name="Huang H."/>
        </authorList>
    </citation>
    <scope>NUCLEOTIDE SEQUENCE</scope>
    <source>
        <strain evidence="2">MT/VB/25A 57/8</strain>
    </source>
</reference>
<sequence length="287" mass="33371">MLGKQGWHFLAHPDSLVTSVFKANYFSLGDFLEAVEGSNSSFVWRSILQSQIVLKHGCRWRVGNGAKIKVWHDPWFNDSDNFYVDSFIVPGCEDLLVKDLMDIEGRNWNFELLHGLFQQRDVAAISSIPISSFGREDIWIWHYAKKGLYIVKSANHVARAVLRDQRNFSTPVCWLKLWKLLISPKLKNFIWRTCRDLLPSRLRLNQRDLQVDQTCVLCGQEEDSVHALLKCPLAIDCWKLIGVDYSRIVYAEFRSWFFSLFQQSNSKCIAKFCAMAWSLWGSRNQLI</sequence>
<dbReference type="Pfam" id="PF13966">
    <property type="entry name" value="zf-RVT"/>
    <property type="match status" value="1"/>
</dbReference>
<evidence type="ECO:0000259" key="1">
    <source>
        <dbReference type="Pfam" id="PF13966"/>
    </source>
</evidence>
<protein>
    <recommendedName>
        <fullName evidence="1">Reverse transcriptase zinc-binding domain-containing protein</fullName>
    </recommendedName>
</protein>
<keyword evidence="3" id="KW-1185">Reference proteome</keyword>
<proteinExistence type="predicted"/>
<gene>
    <name evidence="2" type="ORF">P3X46_006206</name>
</gene>
<comment type="caution">
    <text evidence="2">The sequence shown here is derived from an EMBL/GenBank/DDBJ whole genome shotgun (WGS) entry which is preliminary data.</text>
</comment>
<dbReference type="InterPro" id="IPR026960">
    <property type="entry name" value="RVT-Znf"/>
</dbReference>
<accession>A0ABQ9MTC1</accession>
<dbReference type="Proteomes" id="UP001174677">
    <property type="component" value="Chromosome 4"/>
</dbReference>
<organism evidence="2 3">
    <name type="scientific">Hevea brasiliensis</name>
    <name type="common">Para rubber tree</name>
    <name type="synonym">Siphonia brasiliensis</name>
    <dbReference type="NCBI Taxonomy" id="3981"/>
    <lineage>
        <taxon>Eukaryota</taxon>
        <taxon>Viridiplantae</taxon>
        <taxon>Streptophyta</taxon>
        <taxon>Embryophyta</taxon>
        <taxon>Tracheophyta</taxon>
        <taxon>Spermatophyta</taxon>
        <taxon>Magnoliopsida</taxon>
        <taxon>eudicotyledons</taxon>
        <taxon>Gunneridae</taxon>
        <taxon>Pentapetalae</taxon>
        <taxon>rosids</taxon>
        <taxon>fabids</taxon>
        <taxon>Malpighiales</taxon>
        <taxon>Euphorbiaceae</taxon>
        <taxon>Crotonoideae</taxon>
        <taxon>Micrandreae</taxon>
        <taxon>Hevea</taxon>
    </lineage>
</organism>
<evidence type="ECO:0000313" key="3">
    <source>
        <dbReference type="Proteomes" id="UP001174677"/>
    </source>
</evidence>
<feature type="domain" description="Reverse transcriptase zinc-binding" evidence="1">
    <location>
        <begin position="172"/>
        <end position="238"/>
    </location>
</feature>